<dbReference type="InterPro" id="IPR021109">
    <property type="entry name" value="Peptidase_aspartic_dom_sf"/>
</dbReference>
<feature type="domain" description="CCHC-type" evidence="3">
    <location>
        <begin position="247"/>
        <end position="261"/>
    </location>
</feature>
<keyword evidence="1" id="KW-0862">Zinc</keyword>
<dbReference type="Gene3D" id="3.10.10.10">
    <property type="entry name" value="HIV Type 1 Reverse Transcriptase, subunit A, domain 1"/>
    <property type="match status" value="1"/>
</dbReference>
<proteinExistence type="predicted"/>
<accession>A0AAQ4FNX3</accession>
<evidence type="ECO:0000259" key="3">
    <source>
        <dbReference type="PROSITE" id="PS50158"/>
    </source>
</evidence>
<dbReference type="InterPro" id="IPR036875">
    <property type="entry name" value="Znf_CCHC_sf"/>
</dbReference>
<dbReference type="Pfam" id="PF00078">
    <property type="entry name" value="RVT_1"/>
    <property type="match status" value="1"/>
</dbReference>
<dbReference type="InterPro" id="IPR050951">
    <property type="entry name" value="Retrovirus_Pol_polyprotein"/>
</dbReference>
<keyword evidence="1" id="KW-0863">Zinc-finger</keyword>
<organism evidence="5 6">
    <name type="scientific">Amblyomma americanum</name>
    <name type="common">Lone star tick</name>
    <dbReference type="NCBI Taxonomy" id="6943"/>
    <lineage>
        <taxon>Eukaryota</taxon>
        <taxon>Metazoa</taxon>
        <taxon>Ecdysozoa</taxon>
        <taxon>Arthropoda</taxon>
        <taxon>Chelicerata</taxon>
        <taxon>Arachnida</taxon>
        <taxon>Acari</taxon>
        <taxon>Parasitiformes</taxon>
        <taxon>Ixodida</taxon>
        <taxon>Ixodoidea</taxon>
        <taxon>Ixodidae</taxon>
        <taxon>Amblyomminae</taxon>
        <taxon>Amblyomma</taxon>
    </lineage>
</organism>
<dbReference type="InterPro" id="IPR043128">
    <property type="entry name" value="Rev_trsase/Diguanyl_cyclase"/>
</dbReference>
<dbReference type="InterPro" id="IPR000477">
    <property type="entry name" value="RT_dom"/>
</dbReference>
<name>A0AAQ4FNX3_AMBAM</name>
<dbReference type="InterPro" id="IPR001878">
    <property type="entry name" value="Znf_CCHC"/>
</dbReference>
<evidence type="ECO:0000259" key="4">
    <source>
        <dbReference type="PROSITE" id="PS50878"/>
    </source>
</evidence>
<feature type="region of interest" description="Disordered" evidence="2">
    <location>
        <begin position="173"/>
        <end position="236"/>
    </location>
</feature>
<comment type="caution">
    <text evidence="5">The sequence shown here is derived from an EMBL/GenBank/DDBJ whole genome shotgun (WGS) entry which is preliminary data.</text>
</comment>
<dbReference type="PANTHER" id="PTHR37984:SF13">
    <property type="entry name" value="RIBONUCLEASE H"/>
    <property type="match status" value="1"/>
</dbReference>
<keyword evidence="1" id="KW-0479">Metal-binding</keyword>
<dbReference type="GO" id="GO:0003676">
    <property type="term" value="F:nucleic acid binding"/>
    <property type="evidence" value="ECO:0007669"/>
    <property type="project" value="InterPro"/>
</dbReference>
<dbReference type="GO" id="GO:0071897">
    <property type="term" value="P:DNA biosynthetic process"/>
    <property type="evidence" value="ECO:0007669"/>
    <property type="project" value="UniProtKB-ARBA"/>
</dbReference>
<reference evidence="5 6" key="1">
    <citation type="journal article" date="2023" name="Arcadia Sci">
        <title>De novo assembly of a long-read Amblyomma americanum tick genome.</title>
        <authorList>
            <person name="Chou S."/>
            <person name="Poskanzer K.E."/>
            <person name="Rollins M."/>
            <person name="Thuy-Boun P.S."/>
        </authorList>
    </citation>
    <scope>NUCLEOTIDE SEQUENCE [LARGE SCALE GENOMIC DNA]</scope>
    <source>
        <strain evidence="5">F_SG_1</strain>
        <tissue evidence="5">Salivary glands</tissue>
    </source>
</reference>
<dbReference type="SUPFAM" id="SSF57756">
    <property type="entry name" value="Retrovirus zinc finger-like domains"/>
    <property type="match status" value="1"/>
</dbReference>
<evidence type="ECO:0000256" key="1">
    <source>
        <dbReference type="PROSITE-ProRule" id="PRU00047"/>
    </source>
</evidence>
<sequence length="652" mass="73192">MATFGRVEEYDNKEPWSSYTERLDAFFKANGIEDDDKKKWVFLSTVGTSTYATLRSLLAPVKPKEKKFTELMAILNSHFSPAPSEIAESYRFHTRVQLENESVAVFVAELRQMAEHCNFGTALNRMLRDRLVCGIRDRAVQQRLLVEKSLTLDKALEIARTAEAAELNANELRKGHADIPTSPVQEGSANYVKHKKKQHLQGLGGQKGQDPKPKGKIKTGRQEKSRPCVRCGSRDHRPPECKHINTRCYKCDKVGHLANYCLSGAEKGKKLSATAVNAVQSTEKPPEYYLHSLRAQSPLKPITVTFIVNGVPLEMELDSGSPVSLISKDTYRQHQGVLPQLSRTDIKLNCIRGTIPVQGTLVVDVCLGKTTCQQTLLVVACKSPNLCGRDWLTAFDLLPRQVNATQLESTTEGKVKEMLQEFEEIFRPGCGTLKGPQVHINVRPDAQPRYFRPRTVPYALRAKVENELQRLERENIITPVDHSEWASPIVPVLKADGQSVRICGDYKIGVNPAVVTTQYPLPKVEDIFASLQGGVKFSKLDFREAYNQVPVDEETSKLLVINTHKGLFAYNRLAFGVSSAPALFQRRMEETLRDIPGTSVYLDDVLVTGRTDAEHLQNLRKVLQRVKESGLKLKQEKCEFFKPSLIYLGHES</sequence>
<feature type="compositionally biased region" description="Basic and acidic residues" evidence="2">
    <location>
        <begin position="220"/>
        <end position="236"/>
    </location>
</feature>
<dbReference type="Gene3D" id="3.30.70.270">
    <property type="match status" value="1"/>
</dbReference>
<dbReference type="GO" id="GO:0008270">
    <property type="term" value="F:zinc ion binding"/>
    <property type="evidence" value="ECO:0007669"/>
    <property type="project" value="UniProtKB-KW"/>
</dbReference>
<dbReference type="Gene3D" id="2.40.70.10">
    <property type="entry name" value="Acid Proteases"/>
    <property type="match status" value="1"/>
</dbReference>
<evidence type="ECO:0008006" key="7">
    <source>
        <dbReference type="Google" id="ProtNLM"/>
    </source>
</evidence>
<evidence type="ECO:0000256" key="2">
    <source>
        <dbReference type="SAM" id="MobiDB-lite"/>
    </source>
</evidence>
<dbReference type="SMART" id="SM00343">
    <property type="entry name" value="ZnF_C2HC"/>
    <property type="match status" value="2"/>
</dbReference>
<dbReference type="CDD" id="cd01647">
    <property type="entry name" value="RT_LTR"/>
    <property type="match status" value="1"/>
</dbReference>
<feature type="domain" description="Reverse transcriptase" evidence="4">
    <location>
        <begin position="473"/>
        <end position="652"/>
    </location>
</feature>
<dbReference type="EMBL" id="JARKHS020001119">
    <property type="protein sequence ID" value="KAK8788142.1"/>
    <property type="molecule type" value="Genomic_DNA"/>
</dbReference>
<dbReference type="PROSITE" id="PS50158">
    <property type="entry name" value="ZF_CCHC"/>
    <property type="match status" value="1"/>
</dbReference>
<dbReference type="SUPFAM" id="SSF50630">
    <property type="entry name" value="Acid proteases"/>
    <property type="match status" value="1"/>
</dbReference>
<dbReference type="InterPro" id="IPR043502">
    <property type="entry name" value="DNA/RNA_pol_sf"/>
</dbReference>
<keyword evidence="6" id="KW-1185">Reference proteome</keyword>
<gene>
    <name evidence="5" type="ORF">V5799_022084</name>
</gene>
<dbReference type="SUPFAM" id="SSF56672">
    <property type="entry name" value="DNA/RNA polymerases"/>
    <property type="match status" value="1"/>
</dbReference>
<dbReference type="AlphaFoldDB" id="A0AAQ4FNX3"/>
<dbReference type="PROSITE" id="PS50878">
    <property type="entry name" value="RT_POL"/>
    <property type="match status" value="1"/>
</dbReference>
<dbReference type="PANTHER" id="PTHR37984">
    <property type="entry name" value="PROTEIN CBG26694"/>
    <property type="match status" value="1"/>
</dbReference>
<dbReference type="Gene3D" id="4.10.60.10">
    <property type="entry name" value="Zinc finger, CCHC-type"/>
    <property type="match status" value="1"/>
</dbReference>
<evidence type="ECO:0000313" key="5">
    <source>
        <dbReference type="EMBL" id="KAK8788142.1"/>
    </source>
</evidence>
<dbReference type="Proteomes" id="UP001321473">
    <property type="component" value="Unassembled WGS sequence"/>
</dbReference>
<protein>
    <recommendedName>
        <fullName evidence="7">Tick transposon</fullName>
    </recommendedName>
</protein>
<evidence type="ECO:0000313" key="6">
    <source>
        <dbReference type="Proteomes" id="UP001321473"/>
    </source>
</evidence>